<dbReference type="GO" id="GO:0051539">
    <property type="term" value="F:4 iron, 4 sulfur cluster binding"/>
    <property type="evidence" value="ECO:0007669"/>
    <property type="project" value="UniProtKB-KW"/>
</dbReference>
<organism evidence="8 9">
    <name type="scientific">Anoxybacter fermentans</name>
    <dbReference type="NCBI Taxonomy" id="1323375"/>
    <lineage>
        <taxon>Bacteria</taxon>
        <taxon>Bacillati</taxon>
        <taxon>Bacillota</taxon>
        <taxon>Clostridia</taxon>
        <taxon>Halanaerobiales</taxon>
        <taxon>Anoxybacter</taxon>
    </lineage>
</organism>
<protein>
    <submittedName>
        <fullName evidence="8">[FeFe] hydrogenase H-cluster radical SAM maturase HydG</fullName>
    </submittedName>
</protein>
<evidence type="ECO:0000313" key="9">
    <source>
        <dbReference type="Proteomes" id="UP000267250"/>
    </source>
</evidence>
<dbReference type="KEGG" id="aft:BBF96_09105"/>
<keyword evidence="2" id="KW-0004">4Fe-4S</keyword>
<dbReference type="InterPro" id="IPR007197">
    <property type="entry name" value="rSAM"/>
</dbReference>
<dbReference type="OrthoDB" id="9801120at2"/>
<dbReference type="PROSITE" id="PS51918">
    <property type="entry name" value="RADICAL_SAM"/>
    <property type="match status" value="1"/>
</dbReference>
<dbReference type="PANTHER" id="PTHR43583:SF2">
    <property type="entry name" value="THIAZOLE BIOSYNTHESIS PROTEIN"/>
    <property type="match status" value="1"/>
</dbReference>
<dbReference type="RefSeq" id="WP_127016871.1">
    <property type="nucleotide sequence ID" value="NZ_CP016379.1"/>
</dbReference>
<dbReference type="InterPro" id="IPR013785">
    <property type="entry name" value="Aldolase_TIM"/>
</dbReference>
<dbReference type="Pfam" id="PF06968">
    <property type="entry name" value="BATS"/>
    <property type="match status" value="1"/>
</dbReference>
<dbReference type="InterPro" id="IPR024007">
    <property type="entry name" value="FeFe-hyd_mat_HydG"/>
</dbReference>
<dbReference type="GO" id="GO:0046872">
    <property type="term" value="F:metal ion binding"/>
    <property type="evidence" value="ECO:0007669"/>
    <property type="project" value="UniProtKB-KW"/>
</dbReference>
<dbReference type="GO" id="GO:0044272">
    <property type="term" value="P:sulfur compound biosynthetic process"/>
    <property type="evidence" value="ECO:0007669"/>
    <property type="project" value="UniProtKB-ARBA"/>
</dbReference>
<dbReference type="EMBL" id="CP016379">
    <property type="protein sequence ID" value="AZR73529.1"/>
    <property type="molecule type" value="Genomic_DNA"/>
</dbReference>
<keyword evidence="5" id="KW-0408">Iron</keyword>
<gene>
    <name evidence="8" type="ORF">BBF96_09105</name>
</gene>
<keyword evidence="6" id="KW-0411">Iron-sulfur</keyword>
<dbReference type="SFLD" id="SFLDS00029">
    <property type="entry name" value="Radical_SAM"/>
    <property type="match status" value="1"/>
</dbReference>
<dbReference type="NCBIfam" id="TIGR03955">
    <property type="entry name" value="rSAM_HydG"/>
    <property type="match status" value="1"/>
</dbReference>
<evidence type="ECO:0000256" key="5">
    <source>
        <dbReference type="ARBA" id="ARBA00023004"/>
    </source>
</evidence>
<dbReference type="Gene3D" id="3.20.20.70">
    <property type="entry name" value="Aldolase class I"/>
    <property type="match status" value="1"/>
</dbReference>
<reference evidence="8 9" key="1">
    <citation type="submission" date="2016-07" db="EMBL/GenBank/DDBJ databases">
        <title>Genome and transcriptome analysis of iron-reducing fermentative bacteria Anoxybacter fermentans.</title>
        <authorList>
            <person name="Zeng X."/>
            <person name="Shao Z."/>
        </authorList>
    </citation>
    <scope>NUCLEOTIDE SEQUENCE [LARGE SCALE GENOMIC DNA]</scope>
    <source>
        <strain evidence="8 9">DY22613</strain>
    </source>
</reference>
<keyword evidence="4" id="KW-0479">Metal-binding</keyword>
<dbReference type="InterPro" id="IPR058240">
    <property type="entry name" value="rSAM_sf"/>
</dbReference>
<evidence type="ECO:0000259" key="7">
    <source>
        <dbReference type="PROSITE" id="PS51918"/>
    </source>
</evidence>
<evidence type="ECO:0000313" key="8">
    <source>
        <dbReference type="EMBL" id="AZR73529.1"/>
    </source>
</evidence>
<dbReference type="Proteomes" id="UP000267250">
    <property type="component" value="Chromosome"/>
</dbReference>
<dbReference type="SUPFAM" id="SSF102114">
    <property type="entry name" value="Radical SAM enzymes"/>
    <property type="match status" value="1"/>
</dbReference>
<name>A0A3S9SZ00_9FIRM</name>
<evidence type="ECO:0000256" key="6">
    <source>
        <dbReference type="ARBA" id="ARBA00023014"/>
    </source>
</evidence>
<sequence>MTEQIINELEIYDILERAKKATHEEIERIIEKGRAALGLTPKEAAVLLQINDPELTEKLFSAAREVKNRIYGKRVVIFAPLYISNKCINNCVYCGFRASNKKLFRKTLTRQEIIEQVKILESLGHKRLLIEFGEDPHDAHIDRVVEAIETIYNAGDIRRINVNIAATGVEEYRKLKAARIGTYQLFQETYHRETYEKMHPSGPKSDYDYHLTAHNRAFEAGLDDLGIGVLFGLYDYKFEVVALLKHAEYMDKVLGVGPHTISVPRWRPALGVDKSKIPALVSDDEFKRIVAIIRLAVPYTGIILSTRETAEDRDKLIALGVSQMSAGSCTDVGGYSNRLEENHIYSSQFDNPDHRPPDEVIRRICELGYLPSFCTACYRNERTGERFMKLAKTGKIHNLCQPNAILTFQEYLEDYASPETKAVGEKTIKEQLELIPDPKMKEWTIKRLKRIKQGERDLNI</sequence>
<accession>A0A3S9SZ00</accession>
<dbReference type="SFLD" id="SFLDF00319">
    <property type="entry name" value="Fe_hydrogenase_maturase_(HydG"/>
    <property type="match status" value="1"/>
</dbReference>
<evidence type="ECO:0000256" key="3">
    <source>
        <dbReference type="ARBA" id="ARBA00022691"/>
    </source>
</evidence>
<dbReference type="SFLD" id="SFLDG01081">
    <property type="entry name" value="cleavage_of_the_Ca-Cb_bond_in"/>
    <property type="match status" value="1"/>
</dbReference>
<proteinExistence type="predicted"/>
<keyword evidence="3" id="KW-0949">S-adenosyl-L-methionine</keyword>
<dbReference type="Pfam" id="PF04055">
    <property type="entry name" value="Radical_SAM"/>
    <property type="match status" value="1"/>
</dbReference>
<dbReference type="AlphaFoldDB" id="A0A3S9SZ00"/>
<dbReference type="InterPro" id="IPR010722">
    <property type="entry name" value="BATS_dom"/>
</dbReference>
<keyword evidence="9" id="KW-1185">Reference proteome</keyword>
<dbReference type="CDD" id="cd01335">
    <property type="entry name" value="Radical_SAM"/>
    <property type="match status" value="1"/>
</dbReference>
<dbReference type="GO" id="GO:0042364">
    <property type="term" value="P:water-soluble vitamin biosynthetic process"/>
    <property type="evidence" value="ECO:0007669"/>
    <property type="project" value="UniProtKB-ARBA"/>
</dbReference>
<feature type="domain" description="Radical SAM core" evidence="7">
    <location>
        <begin position="73"/>
        <end position="299"/>
    </location>
</feature>
<dbReference type="GO" id="GO:0003824">
    <property type="term" value="F:catalytic activity"/>
    <property type="evidence" value="ECO:0007669"/>
    <property type="project" value="InterPro"/>
</dbReference>
<comment type="cofactor">
    <cofactor evidence="1">
        <name>[4Fe-4S] cluster</name>
        <dbReference type="ChEBI" id="CHEBI:49883"/>
    </cofactor>
</comment>
<dbReference type="SFLD" id="SFLDG01060">
    <property type="entry name" value="BATS_domain_containing"/>
    <property type="match status" value="1"/>
</dbReference>
<dbReference type="SMART" id="SM00876">
    <property type="entry name" value="BATS"/>
    <property type="match status" value="1"/>
</dbReference>
<evidence type="ECO:0000256" key="1">
    <source>
        <dbReference type="ARBA" id="ARBA00001966"/>
    </source>
</evidence>
<dbReference type="InterPro" id="IPR034428">
    <property type="entry name" value="ThiH/NoCL/HydG-like"/>
</dbReference>
<dbReference type="PANTHER" id="PTHR43583">
    <property type="entry name" value="2-IMINOACETATE SYNTHASE"/>
    <property type="match status" value="1"/>
</dbReference>
<evidence type="ECO:0000256" key="4">
    <source>
        <dbReference type="ARBA" id="ARBA00022723"/>
    </source>
</evidence>
<evidence type="ECO:0000256" key="2">
    <source>
        <dbReference type="ARBA" id="ARBA00022485"/>
    </source>
</evidence>